<dbReference type="EMBL" id="JACHGV010000008">
    <property type="protein sequence ID" value="MBB6079287.1"/>
    <property type="molecule type" value="Genomic_DNA"/>
</dbReference>
<dbReference type="RefSeq" id="WP_281403913.1">
    <property type="nucleotide sequence ID" value="NZ_BAAARS010000009.1"/>
</dbReference>
<evidence type="ECO:0000313" key="1">
    <source>
        <dbReference type="EMBL" id="MBB6079287.1"/>
    </source>
</evidence>
<protein>
    <submittedName>
        <fullName evidence="1">Uncharacterized protein</fullName>
    </submittedName>
</protein>
<organism evidence="1 2">
    <name type="scientific">Streptomyces paradoxus</name>
    <dbReference type="NCBI Taxonomy" id="66375"/>
    <lineage>
        <taxon>Bacteria</taxon>
        <taxon>Bacillati</taxon>
        <taxon>Actinomycetota</taxon>
        <taxon>Actinomycetes</taxon>
        <taxon>Kitasatosporales</taxon>
        <taxon>Streptomycetaceae</taxon>
        <taxon>Streptomyces</taxon>
    </lineage>
</organism>
<comment type="caution">
    <text evidence="1">The sequence shown here is derived from an EMBL/GenBank/DDBJ whole genome shotgun (WGS) entry which is preliminary data.</text>
</comment>
<gene>
    <name evidence="1" type="ORF">HNR57_005230</name>
</gene>
<reference evidence="1 2" key="1">
    <citation type="submission" date="2020-08" db="EMBL/GenBank/DDBJ databases">
        <title>Genomic Encyclopedia of Type Strains, Phase IV (KMG-IV): sequencing the most valuable type-strain genomes for metagenomic binning, comparative biology and taxonomic classification.</title>
        <authorList>
            <person name="Goeker M."/>
        </authorList>
    </citation>
    <scope>NUCLEOTIDE SEQUENCE [LARGE SCALE GENOMIC DNA]</scope>
    <source>
        <strain evidence="1 2">DSM 43350</strain>
    </source>
</reference>
<name>A0A7W9TGJ5_9ACTN</name>
<sequence>MTDLFTPPYAYGIQHANADLASARDKLIRARIDFIDAAHEAIRT</sequence>
<proteinExistence type="predicted"/>
<evidence type="ECO:0000313" key="2">
    <source>
        <dbReference type="Proteomes" id="UP000591537"/>
    </source>
</evidence>
<dbReference type="AlphaFoldDB" id="A0A7W9TGJ5"/>
<dbReference type="Proteomes" id="UP000591537">
    <property type="component" value="Unassembled WGS sequence"/>
</dbReference>
<accession>A0A7W9TGJ5</accession>
<keyword evidence="2" id="KW-1185">Reference proteome</keyword>